<evidence type="ECO:0000256" key="1">
    <source>
        <dbReference type="ARBA" id="ARBA00004141"/>
    </source>
</evidence>
<feature type="chain" id="PRO_5005540021" description="G-protein coupled receptors family 3 profile domain-containing protein" evidence="7">
    <location>
        <begin position="24"/>
        <end position="864"/>
    </location>
</feature>
<evidence type="ECO:0000256" key="7">
    <source>
        <dbReference type="SAM" id="SignalP"/>
    </source>
</evidence>
<dbReference type="SUPFAM" id="SSF53850">
    <property type="entry name" value="Periplasmic binding protein-like II"/>
    <property type="match status" value="1"/>
</dbReference>
<dbReference type="InParanoid" id="A0A0L0HJZ7"/>
<dbReference type="InterPro" id="IPR050726">
    <property type="entry name" value="mGluR"/>
</dbReference>
<dbReference type="CDD" id="cd15047">
    <property type="entry name" value="7tmC_GABA-B-like"/>
    <property type="match status" value="1"/>
</dbReference>
<feature type="transmembrane region" description="Helical" evidence="6">
    <location>
        <begin position="452"/>
        <end position="474"/>
    </location>
</feature>
<feature type="transmembrane region" description="Helical" evidence="6">
    <location>
        <begin position="607"/>
        <end position="630"/>
    </location>
</feature>
<sequence length="864" mass="94458">MPPFGPLVLLALSILFLCHAANATVVKILTQKQEASMRTWVDQYYAAWSATSGVTIEIHEAASSDTAEYLGVMKTLGRIESSNYDLYNFDIAYTAVLAPYLLELGKYSQNGEFSSPYPSIVSNVATQDKHILVSDVVEGRLLGLPSYMNLGLMYYRKDLLARANFTSPPKTWDEMEHMAKVVLANENNSSLTGWVGQFAQYEGLTCNAVEFIASCGGGSIIEPDGTVSINRPSAAAMLTRVKNWISQSQITIPDVLMYREADTTKKFFSGQAVFMRFWDGYNDFREGPMSGQLDAGGIVGVAPLPGCSEGQTAATLGGWHVGVNKFTTKPEAAVIAASFLTSYQYQRDRALQYSPYWPTHPALYDDTTFCAGNFSVWCNALKSVTTVARPTAVSGSSYDKVSSDVFVTVSNILSDQVSASSALATLFVQLHLVLGITLPADTIEYLTTAGNILVAFTTFLMGITLITGILFFGYRNHPVVRSSSLIFLELILFGLMMSYSTVFLYIKAKDENVCRVIPIPLVMSFGLVNGSILAKTWRIRTIFAARIRIGKITDLKTLRIALGIVVIEGLLLAIWLTVAPPKPNILSVNTTTRYWECSMGGTTARDILSAVVLIFNALVLIATTLLAYSIRNVAARYNESKLIGLAMYNIVTFVVIIPIIAQTTGNPLVIPVGILVITSLVYGIFFLPKVKTLLVSPHQPLMKDDAPTGNGAVLSGSELSTEKIGTNSFSKLDKVEVVEGHADVRIARSKLLIGVSRWVRRSIILVPNRSVVAEIPLEEASEYKGTTVQVEDLKILNVIKSPESGYCLLIQLNNNLVWELQTSTPESLDEWIGHFKSVRCTRKSHTIDSLKGPISTRAMTSGNV</sequence>
<dbReference type="OrthoDB" id="2157358at2759"/>
<dbReference type="Pfam" id="PF13416">
    <property type="entry name" value="SBP_bac_8"/>
    <property type="match status" value="1"/>
</dbReference>
<dbReference type="InterPro" id="IPR006059">
    <property type="entry name" value="SBP"/>
</dbReference>
<dbReference type="VEuPathDB" id="FungiDB:SPPG_04236"/>
<feature type="domain" description="G-protein coupled receptors family 3 profile" evidence="8">
    <location>
        <begin position="449"/>
        <end position="709"/>
    </location>
</feature>
<evidence type="ECO:0000256" key="4">
    <source>
        <dbReference type="ARBA" id="ARBA00023136"/>
    </source>
</evidence>
<dbReference type="EMBL" id="KQ257455">
    <property type="protein sequence ID" value="KND01144.1"/>
    <property type="molecule type" value="Genomic_DNA"/>
</dbReference>
<comment type="subcellular location">
    <subcellularLocation>
        <location evidence="1">Membrane</location>
        <topology evidence="1">Multi-pass membrane protein</topology>
    </subcellularLocation>
</comment>
<evidence type="ECO:0000259" key="8">
    <source>
        <dbReference type="PROSITE" id="PS50259"/>
    </source>
</evidence>
<dbReference type="OMA" id="ATSKCEC"/>
<dbReference type="PANTHER" id="PTHR24060">
    <property type="entry name" value="METABOTROPIC GLUTAMATE RECEPTOR"/>
    <property type="match status" value="1"/>
</dbReference>
<evidence type="ECO:0000256" key="3">
    <source>
        <dbReference type="ARBA" id="ARBA00022989"/>
    </source>
</evidence>
<dbReference type="GO" id="GO:0004930">
    <property type="term" value="F:G protein-coupled receptor activity"/>
    <property type="evidence" value="ECO:0007669"/>
    <property type="project" value="InterPro"/>
</dbReference>
<keyword evidence="5" id="KW-0325">Glycoprotein</keyword>
<dbReference type="STRING" id="645134.A0A0L0HJZ7"/>
<dbReference type="PRINTS" id="PR00248">
    <property type="entry name" value="GPCRMGR"/>
</dbReference>
<protein>
    <recommendedName>
        <fullName evidence="8">G-protein coupled receptors family 3 profile domain-containing protein</fullName>
    </recommendedName>
</protein>
<evidence type="ECO:0000256" key="6">
    <source>
        <dbReference type="SAM" id="Phobius"/>
    </source>
</evidence>
<evidence type="ECO:0000313" key="10">
    <source>
        <dbReference type="Proteomes" id="UP000053201"/>
    </source>
</evidence>
<keyword evidence="2 6" id="KW-0812">Transmembrane</keyword>
<dbReference type="CDD" id="cd00821">
    <property type="entry name" value="PH"/>
    <property type="match status" value="1"/>
</dbReference>
<keyword evidence="4 6" id="KW-0472">Membrane</keyword>
<name>A0A0L0HJZ7_SPIPD</name>
<feature type="transmembrane region" description="Helical" evidence="6">
    <location>
        <begin position="558"/>
        <end position="578"/>
    </location>
</feature>
<evidence type="ECO:0000256" key="2">
    <source>
        <dbReference type="ARBA" id="ARBA00022692"/>
    </source>
</evidence>
<proteinExistence type="predicted"/>
<dbReference type="Pfam" id="PF00003">
    <property type="entry name" value="7tm_3"/>
    <property type="match status" value="1"/>
</dbReference>
<gene>
    <name evidence="9" type="ORF">SPPG_04236</name>
</gene>
<reference evidence="9 10" key="1">
    <citation type="submission" date="2009-08" db="EMBL/GenBank/DDBJ databases">
        <title>The Genome Sequence of Spizellomyces punctatus strain DAOM BR117.</title>
        <authorList>
            <consortium name="The Broad Institute Genome Sequencing Platform"/>
            <person name="Russ C."/>
            <person name="Cuomo C."/>
            <person name="Shea T."/>
            <person name="Young S.K."/>
            <person name="Zeng Q."/>
            <person name="Koehrsen M."/>
            <person name="Haas B."/>
            <person name="Borodovsky M."/>
            <person name="Guigo R."/>
            <person name="Alvarado L."/>
            <person name="Berlin A."/>
            <person name="Bochicchio J."/>
            <person name="Borenstein D."/>
            <person name="Chapman S."/>
            <person name="Chen Z."/>
            <person name="Engels R."/>
            <person name="Freedman E."/>
            <person name="Gellesch M."/>
            <person name="Goldberg J."/>
            <person name="Griggs A."/>
            <person name="Gujja S."/>
            <person name="Heiman D."/>
            <person name="Hepburn T."/>
            <person name="Howarth C."/>
            <person name="Jen D."/>
            <person name="Larson L."/>
            <person name="Lewis B."/>
            <person name="Mehta T."/>
            <person name="Park D."/>
            <person name="Pearson M."/>
            <person name="Roberts A."/>
            <person name="Saif S."/>
            <person name="Shenoy N."/>
            <person name="Sisk P."/>
            <person name="Stolte C."/>
            <person name="Sykes S."/>
            <person name="Thomson T."/>
            <person name="Walk T."/>
            <person name="White J."/>
            <person name="Yandava C."/>
            <person name="Burger G."/>
            <person name="Gray M.W."/>
            <person name="Holland P.W.H."/>
            <person name="King N."/>
            <person name="Lang F.B.F."/>
            <person name="Roger A.J."/>
            <person name="Ruiz-Trillo I."/>
            <person name="Lander E."/>
            <person name="Nusbaum C."/>
        </authorList>
    </citation>
    <scope>NUCLEOTIDE SEQUENCE [LARGE SCALE GENOMIC DNA]</scope>
    <source>
        <strain evidence="9 10">DAOM BR117</strain>
    </source>
</reference>
<accession>A0A0L0HJZ7</accession>
<dbReference type="InterPro" id="IPR017978">
    <property type="entry name" value="GPCR_3_C"/>
</dbReference>
<keyword evidence="3 6" id="KW-1133">Transmembrane helix</keyword>
<organism evidence="9 10">
    <name type="scientific">Spizellomyces punctatus (strain DAOM BR117)</name>
    <dbReference type="NCBI Taxonomy" id="645134"/>
    <lineage>
        <taxon>Eukaryota</taxon>
        <taxon>Fungi</taxon>
        <taxon>Fungi incertae sedis</taxon>
        <taxon>Chytridiomycota</taxon>
        <taxon>Chytridiomycota incertae sedis</taxon>
        <taxon>Chytridiomycetes</taxon>
        <taxon>Spizellomycetales</taxon>
        <taxon>Spizellomycetaceae</taxon>
        <taxon>Spizellomyces</taxon>
    </lineage>
</organism>
<dbReference type="Proteomes" id="UP000053201">
    <property type="component" value="Unassembled WGS sequence"/>
</dbReference>
<dbReference type="RefSeq" id="XP_016609183.1">
    <property type="nucleotide sequence ID" value="XM_016752477.1"/>
</dbReference>
<dbReference type="GeneID" id="27687695"/>
<dbReference type="GO" id="GO:0016020">
    <property type="term" value="C:membrane"/>
    <property type="evidence" value="ECO:0007669"/>
    <property type="project" value="UniProtKB-SubCell"/>
</dbReference>
<feature type="signal peptide" evidence="7">
    <location>
        <begin position="1"/>
        <end position="23"/>
    </location>
</feature>
<evidence type="ECO:0000256" key="5">
    <source>
        <dbReference type="ARBA" id="ARBA00023180"/>
    </source>
</evidence>
<evidence type="ECO:0000313" key="9">
    <source>
        <dbReference type="EMBL" id="KND01144.1"/>
    </source>
</evidence>
<keyword evidence="7" id="KW-0732">Signal</keyword>
<dbReference type="PROSITE" id="PS50259">
    <property type="entry name" value="G_PROTEIN_RECEP_F3_4"/>
    <property type="match status" value="1"/>
</dbReference>
<dbReference type="InterPro" id="IPR000337">
    <property type="entry name" value="GPCR_3"/>
</dbReference>
<dbReference type="eggNOG" id="KOG1056">
    <property type="taxonomic scope" value="Eukaryota"/>
</dbReference>
<keyword evidence="10" id="KW-1185">Reference proteome</keyword>
<dbReference type="Gene3D" id="3.40.190.10">
    <property type="entry name" value="Periplasmic binding protein-like II"/>
    <property type="match status" value="2"/>
</dbReference>
<dbReference type="AlphaFoldDB" id="A0A0L0HJZ7"/>
<feature type="transmembrane region" description="Helical" evidence="6">
    <location>
        <begin position="668"/>
        <end position="687"/>
    </location>
</feature>
<feature type="transmembrane region" description="Helical" evidence="6">
    <location>
        <begin position="486"/>
        <end position="506"/>
    </location>
</feature>
<feature type="transmembrane region" description="Helical" evidence="6">
    <location>
        <begin position="518"/>
        <end position="537"/>
    </location>
</feature>
<feature type="transmembrane region" description="Helical" evidence="6">
    <location>
        <begin position="642"/>
        <end position="662"/>
    </location>
</feature>